<evidence type="ECO:0000313" key="2">
    <source>
        <dbReference type="Proteomes" id="UP001520878"/>
    </source>
</evidence>
<evidence type="ECO:0000313" key="1">
    <source>
        <dbReference type="EMBL" id="MCC2615101.1"/>
    </source>
</evidence>
<keyword evidence="2" id="KW-1185">Reference proteome</keyword>
<dbReference type="Proteomes" id="UP001520878">
    <property type="component" value="Unassembled WGS sequence"/>
</dbReference>
<accession>A0ABS8G4N7</accession>
<comment type="caution">
    <text evidence="1">The sequence shown here is derived from an EMBL/GenBank/DDBJ whole genome shotgun (WGS) entry which is preliminary data.</text>
</comment>
<gene>
    <name evidence="1" type="ORF">LJ739_02445</name>
</gene>
<proteinExistence type="predicted"/>
<sequence>MNTLKLDHQDTPSQLKAINHKIESLFDTQPLDGGALLALINERHDIVVAALEGMDADAKRRFAEHENTINQALVQHVVQLRKDSLQEVSALMKGLKAVKKYK</sequence>
<protein>
    <submittedName>
        <fullName evidence="1">Uncharacterized protein</fullName>
    </submittedName>
</protein>
<dbReference type="EMBL" id="JAJEWP010000001">
    <property type="protein sequence ID" value="MCC2615101.1"/>
    <property type="molecule type" value="Genomic_DNA"/>
</dbReference>
<reference evidence="1 2" key="1">
    <citation type="submission" date="2021-10" db="EMBL/GenBank/DDBJ databases">
        <title>Draft genome of Aestuariibacter halophilus JC2043.</title>
        <authorList>
            <person name="Emsley S.A."/>
            <person name="Pfannmuller K.M."/>
            <person name="Ushijima B."/>
            <person name="Saw J.H."/>
            <person name="Videau P."/>
        </authorList>
    </citation>
    <scope>NUCLEOTIDE SEQUENCE [LARGE SCALE GENOMIC DNA]</scope>
    <source>
        <strain evidence="1 2">JC2043</strain>
    </source>
</reference>
<organism evidence="1 2">
    <name type="scientific">Fluctibacter halophilus</name>
    <dbReference type="NCBI Taxonomy" id="226011"/>
    <lineage>
        <taxon>Bacteria</taxon>
        <taxon>Pseudomonadati</taxon>
        <taxon>Pseudomonadota</taxon>
        <taxon>Gammaproteobacteria</taxon>
        <taxon>Alteromonadales</taxon>
        <taxon>Alteromonadaceae</taxon>
        <taxon>Fluctibacter</taxon>
    </lineage>
</organism>
<name>A0ABS8G4N7_9ALTE</name>
<dbReference type="RefSeq" id="WP_229157012.1">
    <property type="nucleotide sequence ID" value="NZ_JAJEWP010000001.1"/>
</dbReference>